<dbReference type="EMBL" id="CZBI01000004">
    <property type="protein sequence ID" value="CUQ22497.1"/>
    <property type="molecule type" value="Genomic_DNA"/>
</dbReference>
<sequence length="80" mass="9222">MHYKNSEIIVSVAVCHRGTHNIIEECATIKEARKFSKENGYNEADYWYLAAEVINKDGDTNPAVWNKERGEAIKRLKKLL</sequence>
<dbReference type="RefSeq" id="WP_055219834.1">
    <property type="nucleotide sequence ID" value="NZ_CZBI01000004.1"/>
</dbReference>
<organism evidence="1 2">
    <name type="scientific">Bacteroides thetaiotaomicron</name>
    <dbReference type="NCBI Taxonomy" id="818"/>
    <lineage>
        <taxon>Bacteria</taxon>
        <taxon>Pseudomonadati</taxon>
        <taxon>Bacteroidota</taxon>
        <taxon>Bacteroidia</taxon>
        <taxon>Bacteroidales</taxon>
        <taxon>Bacteroidaceae</taxon>
        <taxon>Bacteroides</taxon>
    </lineage>
</organism>
<dbReference type="AlphaFoldDB" id="A0A174UR23"/>
<accession>A0A174UR23</accession>
<name>A0A174UR23_BACT4</name>
<evidence type="ECO:0000313" key="2">
    <source>
        <dbReference type="Proteomes" id="UP000095541"/>
    </source>
</evidence>
<gene>
    <name evidence="1" type="ORF">ERS852557_03063</name>
</gene>
<proteinExistence type="predicted"/>
<protein>
    <submittedName>
        <fullName evidence="1">Uncharacterized protein</fullName>
    </submittedName>
</protein>
<reference evidence="1 2" key="1">
    <citation type="submission" date="2015-09" db="EMBL/GenBank/DDBJ databases">
        <authorList>
            <consortium name="Pathogen Informatics"/>
        </authorList>
    </citation>
    <scope>NUCLEOTIDE SEQUENCE [LARGE SCALE GENOMIC DNA]</scope>
    <source>
        <strain evidence="1 2">2789STDY5834945</strain>
    </source>
</reference>
<evidence type="ECO:0000313" key="1">
    <source>
        <dbReference type="EMBL" id="CUQ22497.1"/>
    </source>
</evidence>
<dbReference type="Proteomes" id="UP000095541">
    <property type="component" value="Unassembled WGS sequence"/>
</dbReference>